<proteinExistence type="predicted"/>
<dbReference type="Proteomes" id="UP000188929">
    <property type="component" value="Unassembled WGS sequence"/>
</dbReference>
<dbReference type="AlphaFoldDB" id="A0A1V2I8M4"/>
<dbReference type="OrthoDB" id="3217487at2"/>
<dbReference type="EMBL" id="MOMC01000047">
    <property type="protein sequence ID" value="ONH27117.1"/>
    <property type="molecule type" value="Genomic_DNA"/>
</dbReference>
<gene>
    <name evidence="1" type="ORF">BL253_22725</name>
</gene>
<organism evidence="1 2">
    <name type="scientific">Pseudofrankia asymbiotica</name>
    <dbReference type="NCBI Taxonomy" id="1834516"/>
    <lineage>
        <taxon>Bacteria</taxon>
        <taxon>Bacillati</taxon>
        <taxon>Actinomycetota</taxon>
        <taxon>Actinomycetes</taxon>
        <taxon>Frankiales</taxon>
        <taxon>Frankiaceae</taxon>
        <taxon>Pseudofrankia</taxon>
    </lineage>
</organism>
<dbReference type="RefSeq" id="WP_076819215.1">
    <property type="nucleotide sequence ID" value="NZ_MOMC01000047.1"/>
</dbReference>
<reference evidence="2" key="1">
    <citation type="submission" date="2016-10" db="EMBL/GenBank/DDBJ databases">
        <title>Frankia sp. NRRL B-16386 Genome sequencing.</title>
        <authorList>
            <person name="Ghodhbane-Gtari F."/>
            <person name="Swanson E."/>
            <person name="Gueddou A."/>
            <person name="Hezbri K."/>
            <person name="Ktari K."/>
            <person name="Nouioui I."/>
            <person name="Morris K."/>
            <person name="Simpson S."/>
            <person name="Abebe-Akele F."/>
            <person name="Thomas K."/>
            <person name="Gtari M."/>
            <person name="Tisa L.S."/>
        </authorList>
    </citation>
    <scope>NUCLEOTIDE SEQUENCE [LARGE SCALE GENOMIC DNA]</scope>
    <source>
        <strain evidence="2">NRRL B-16386</strain>
    </source>
</reference>
<name>A0A1V2I8M4_9ACTN</name>
<evidence type="ECO:0000313" key="1">
    <source>
        <dbReference type="EMBL" id="ONH27117.1"/>
    </source>
</evidence>
<sequence length="101" mass="11086">MIGADTVAAVEAEVLRAHRRHGERSILNPAMPDVVRLPVLVEEVGEVARAMLEGAGTRHLREELIQVATVALTWVEALRDRTDQEPLFDPGRLAARSDPAE</sequence>
<evidence type="ECO:0000313" key="2">
    <source>
        <dbReference type="Proteomes" id="UP000188929"/>
    </source>
</evidence>
<accession>A0A1V2I8M4</accession>
<keyword evidence="2" id="KW-1185">Reference proteome</keyword>
<dbReference type="STRING" id="1834516.BL253_22725"/>
<protein>
    <submittedName>
        <fullName evidence="1">Uncharacterized protein</fullName>
    </submittedName>
</protein>
<comment type="caution">
    <text evidence="1">The sequence shown here is derived from an EMBL/GenBank/DDBJ whole genome shotgun (WGS) entry which is preliminary data.</text>
</comment>